<name>D0LI34_HALO1</name>
<sequence length="155" mass="15549">MYGAGAAIALIVDVALRRARGPDGSLDAWMRAMHACCLPNTDADTDASAPAALSRDALRVWTAEELLRAAAAALAKPAAASQVPSARASAADAALDPVALALALAARPAFPALAATCAALGLDVKSDGRLRADPGAAAEARALRASLTRPTRGGR</sequence>
<dbReference type="OrthoDB" id="1467486at2"/>
<proteinExistence type="predicted"/>
<dbReference type="Proteomes" id="UP000001880">
    <property type="component" value="Chromosome"/>
</dbReference>
<dbReference type="KEGG" id="hoh:Hoch_2320"/>
<accession>D0LI34</accession>
<reference evidence="1 2" key="1">
    <citation type="journal article" date="2010" name="Stand. Genomic Sci.">
        <title>Complete genome sequence of Haliangium ochraceum type strain (SMP-2).</title>
        <authorList>
            <consortium name="US DOE Joint Genome Institute (JGI-PGF)"/>
            <person name="Ivanova N."/>
            <person name="Daum C."/>
            <person name="Lang E."/>
            <person name="Abt B."/>
            <person name="Kopitz M."/>
            <person name="Saunders E."/>
            <person name="Lapidus A."/>
            <person name="Lucas S."/>
            <person name="Glavina Del Rio T."/>
            <person name="Nolan M."/>
            <person name="Tice H."/>
            <person name="Copeland A."/>
            <person name="Cheng J.F."/>
            <person name="Chen F."/>
            <person name="Bruce D."/>
            <person name="Goodwin L."/>
            <person name="Pitluck S."/>
            <person name="Mavromatis K."/>
            <person name="Pati A."/>
            <person name="Mikhailova N."/>
            <person name="Chen A."/>
            <person name="Palaniappan K."/>
            <person name="Land M."/>
            <person name="Hauser L."/>
            <person name="Chang Y.J."/>
            <person name="Jeffries C.D."/>
            <person name="Detter J.C."/>
            <person name="Brettin T."/>
            <person name="Rohde M."/>
            <person name="Goker M."/>
            <person name="Bristow J."/>
            <person name="Markowitz V."/>
            <person name="Eisen J.A."/>
            <person name="Hugenholtz P."/>
            <person name="Kyrpides N.C."/>
            <person name="Klenk H.P."/>
        </authorList>
    </citation>
    <scope>NUCLEOTIDE SEQUENCE [LARGE SCALE GENOMIC DNA]</scope>
    <source>
        <strain evidence="2">DSM 14365 / CIP 107738 / JCM 11303 / AJ 13395 / SMP-2</strain>
    </source>
</reference>
<evidence type="ECO:0000313" key="2">
    <source>
        <dbReference type="Proteomes" id="UP000001880"/>
    </source>
</evidence>
<dbReference type="HOGENOM" id="CLU_1693058_0_0_7"/>
<dbReference type="EMBL" id="CP001804">
    <property type="protein sequence ID" value="ACY14863.1"/>
    <property type="molecule type" value="Genomic_DNA"/>
</dbReference>
<dbReference type="RefSeq" id="WP_012827471.1">
    <property type="nucleotide sequence ID" value="NC_013440.1"/>
</dbReference>
<dbReference type="AlphaFoldDB" id="D0LI34"/>
<organism evidence="1 2">
    <name type="scientific">Haliangium ochraceum (strain DSM 14365 / JCM 11303 / SMP-2)</name>
    <dbReference type="NCBI Taxonomy" id="502025"/>
    <lineage>
        <taxon>Bacteria</taxon>
        <taxon>Pseudomonadati</taxon>
        <taxon>Myxococcota</taxon>
        <taxon>Polyangia</taxon>
        <taxon>Haliangiales</taxon>
        <taxon>Kofleriaceae</taxon>
        <taxon>Haliangium</taxon>
    </lineage>
</organism>
<protein>
    <submittedName>
        <fullName evidence="1">Uncharacterized protein</fullName>
    </submittedName>
</protein>
<keyword evidence="2" id="KW-1185">Reference proteome</keyword>
<evidence type="ECO:0000313" key="1">
    <source>
        <dbReference type="EMBL" id="ACY14863.1"/>
    </source>
</evidence>
<gene>
    <name evidence="1" type="ordered locus">Hoch_2320</name>
</gene>